<name>A0AAD6ZQ15_9AGAR</name>
<comment type="caution">
    <text evidence="1">The sequence shown here is derived from an EMBL/GenBank/DDBJ whole genome shotgun (WGS) entry which is preliminary data.</text>
</comment>
<protein>
    <submittedName>
        <fullName evidence="1">Uncharacterized protein</fullName>
    </submittedName>
</protein>
<dbReference type="EMBL" id="JARIHO010000035">
    <property type="protein sequence ID" value="KAJ7331321.1"/>
    <property type="molecule type" value="Genomic_DNA"/>
</dbReference>
<dbReference type="Proteomes" id="UP001218218">
    <property type="component" value="Unassembled WGS sequence"/>
</dbReference>
<dbReference type="AlphaFoldDB" id="A0AAD6ZQ15"/>
<gene>
    <name evidence="1" type="ORF">DFH08DRAFT_814636</name>
</gene>
<evidence type="ECO:0000313" key="2">
    <source>
        <dbReference type="Proteomes" id="UP001218218"/>
    </source>
</evidence>
<proteinExistence type="predicted"/>
<accession>A0AAD6ZQ15</accession>
<evidence type="ECO:0000313" key="1">
    <source>
        <dbReference type="EMBL" id="KAJ7331321.1"/>
    </source>
</evidence>
<organism evidence="1 2">
    <name type="scientific">Mycena albidolilacea</name>
    <dbReference type="NCBI Taxonomy" id="1033008"/>
    <lineage>
        <taxon>Eukaryota</taxon>
        <taxon>Fungi</taxon>
        <taxon>Dikarya</taxon>
        <taxon>Basidiomycota</taxon>
        <taxon>Agaricomycotina</taxon>
        <taxon>Agaricomycetes</taxon>
        <taxon>Agaricomycetidae</taxon>
        <taxon>Agaricales</taxon>
        <taxon>Marasmiineae</taxon>
        <taxon>Mycenaceae</taxon>
        <taxon>Mycena</taxon>
    </lineage>
</organism>
<sequence length="271" mass="29764">MASSSPTHRSDDSDGEDYNLLMSAVTPVKTPAPNCKRNTDHLDTSDVPLIISGGMIFLPSQYRSGNFVVGTEHNQAAMDVVQKFIAKVFTQSCSIIKKELVKSVENPRAKNTGQKHVPSLWPKATHTMIYQLTKTIVQKLSGGKFISIHITPGFCARVAMMRKWHVKKIEGPLSLTAMTTGSWLMTTCKRFIPLPAATTPPIRRSLRSVSQTFSMLEKDHRRHGSNPDKEIPTATTTTNNTVISYQADIDVALDARNQGQDLPTTAEGGGE</sequence>
<keyword evidence="2" id="KW-1185">Reference proteome</keyword>
<reference evidence="1" key="1">
    <citation type="submission" date="2023-03" db="EMBL/GenBank/DDBJ databases">
        <title>Massive genome expansion in bonnet fungi (Mycena s.s.) driven by repeated elements and novel gene families across ecological guilds.</title>
        <authorList>
            <consortium name="Lawrence Berkeley National Laboratory"/>
            <person name="Harder C.B."/>
            <person name="Miyauchi S."/>
            <person name="Viragh M."/>
            <person name="Kuo A."/>
            <person name="Thoen E."/>
            <person name="Andreopoulos B."/>
            <person name="Lu D."/>
            <person name="Skrede I."/>
            <person name="Drula E."/>
            <person name="Henrissat B."/>
            <person name="Morin E."/>
            <person name="Kohler A."/>
            <person name="Barry K."/>
            <person name="LaButti K."/>
            <person name="Morin E."/>
            <person name="Salamov A."/>
            <person name="Lipzen A."/>
            <person name="Mereny Z."/>
            <person name="Hegedus B."/>
            <person name="Baldrian P."/>
            <person name="Stursova M."/>
            <person name="Weitz H."/>
            <person name="Taylor A."/>
            <person name="Grigoriev I.V."/>
            <person name="Nagy L.G."/>
            <person name="Martin F."/>
            <person name="Kauserud H."/>
        </authorList>
    </citation>
    <scope>NUCLEOTIDE SEQUENCE</scope>
    <source>
        <strain evidence="1">CBHHK002</strain>
    </source>
</reference>